<protein>
    <recommendedName>
        <fullName evidence="2">BZIP domain-containing protein</fullName>
    </recommendedName>
</protein>
<dbReference type="AlphaFoldDB" id="A0A409VRA4"/>
<dbReference type="EMBL" id="NHYE01005587">
    <property type="protein sequence ID" value="PPQ68802.1"/>
    <property type="molecule type" value="Genomic_DNA"/>
</dbReference>
<evidence type="ECO:0000313" key="3">
    <source>
        <dbReference type="EMBL" id="PPQ68802.1"/>
    </source>
</evidence>
<evidence type="ECO:0000256" key="1">
    <source>
        <dbReference type="SAM" id="MobiDB-lite"/>
    </source>
</evidence>
<dbReference type="GO" id="GO:0003700">
    <property type="term" value="F:DNA-binding transcription factor activity"/>
    <property type="evidence" value="ECO:0007669"/>
    <property type="project" value="InterPro"/>
</dbReference>
<feature type="compositionally biased region" description="Low complexity" evidence="1">
    <location>
        <begin position="91"/>
        <end position="105"/>
    </location>
</feature>
<gene>
    <name evidence="3" type="ORF">CVT26_001717</name>
</gene>
<accession>A0A409VRA4</accession>
<evidence type="ECO:0000313" key="4">
    <source>
        <dbReference type="Proteomes" id="UP000284706"/>
    </source>
</evidence>
<dbReference type="PROSITE" id="PS00036">
    <property type="entry name" value="BZIP_BASIC"/>
    <property type="match status" value="1"/>
</dbReference>
<comment type="caution">
    <text evidence="3">The sequence shown here is derived from an EMBL/GenBank/DDBJ whole genome shotgun (WGS) entry which is preliminary data.</text>
</comment>
<proteinExistence type="predicted"/>
<dbReference type="InParanoid" id="A0A409VRA4"/>
<evidence type="ECO:0000259" key="2">
    <source>
        <dbReference type="PROSITE" id="PS00036"/>
    </source>
</evidence>
<dbReference type="CDD" id="cd14686">
    <property type="entry name" value="bZIP"/>
    <property type="match status" value="1"/>
</dbReference>
<keyword evidence="4" id="KW-1185">Reference proteome</keyword>
<sequence length="235" mass="26391">MSSGSSHAALPERPERSRNAKAQARHRAKRKAYIEQLEQTVTKLQVAVGFTGEQIAALPPPLLKIRELEQDNARLQKENDELRRLLTDPNSRSIPSDSIRRSGSIGTYPDARACDREYSLKRRKSDGVYISPSDTPPHVHDSSRPPPPLTIPQPLSHYGSLHTSSNGHDHHGISSYSQPTPHYSSVKVEDDHYSTASHHTHQTMHYSYSPTNHNHGNGGMDWHNAYSSERGHIHR</sequence>
<name>A0A409VRA4_9AGAR</name>
<dbReference type="Proteomes" id="UP000284706">
    <property type="component" value="Unassembled WGS sequence"/>
</dbReference>
<feature type="region of interest" description="Disordered" evidence="1">
    <location>
        <begin position="1"/>
        <end position="30"/>
    </location>
</feature>
<feature type="domain" description="BZIP" evidence="2">
    <location>
        <begin position="16"/>
        <end position="29"/>
    </location>
</feature>
<feature type="region of interest" description="Disordered" evidence="1">
    <location>
        <begin position="86"/>
        <end position="110"/>
    </location>
</feature>
<organism evidence="3 4">
    <name type="scientific">Gymnopilus dilepis</name>
    <dbReference type="NCBI Taxonomy" id="231916"/>
    <lineage>
        <taxon>Eukaryota</taxon>
        <taxon>Fungi</taxon>
        <taxon>Dikarya</taxon>
        <taxon>Basidiomycota</taxon>
        <taxon>Agaricomycotina</taxon>
        <taxon>Agaricomycetes</taxon>
        <taxon>Agaricomycetidae</taxon>
        <taxon>Agaricales</taxon>
        <taxon>Agaricineae</taxon>
        <taxon>Hymenogastraceae</taxon>
        <taxon>Gymnopilus</taxon>
    </lineage>
</organism>
<dbReference type="OrthoDB" id="3257643at2759"/>
<feature type="region of interest" description="Disordered" evidence="1">
    <location>
        <begin position="123"/>
        <end position="212"/>
    </location>
</feature>
<reference evidence="3 4" key="1">
    <citation type="journal article" date="2018" name="Evol. Lett.">
        <title>Horizontal gene cluster transfer increased hallucinogenic mushroom diversity.</title>
        <authorList>
            <person name="Reynolds H.T."/>
            <person name="Vijayakumar V."/>
            <person name="Gluck-Thaler E."/>
            <person name="Korotkin H.B."/>
            <person name="Matheny P.B."/>
            <person name="Slot J.C."/>
        </authorList>
    </citation>
    <scope>NUCLEOTIDE SEQUENCE [LARGE SCALE GENOMIC DNA]</scope>
    <source>
        <strain evidence="3 4">SRW20</strain>
    </source>
</reference>
<feature type="compositionally biased region" description="Polar residues" evidence="1">
    <location>
        <begin position="203"/>
        <end position="212"/>
    </location>
</feature>
<dbReference type="InterPro" id="IPR004827">
    <property type="entry name" value="bZIP"/>
</dbReference>
<dbReference type="Gene3D" id="1.20.5.170">
    <property type="match status" value="1"/>
</dbReference>
<feature type="compositionally biased region" description="Polar residues" evidence="1">
    <location>
        <begin position="174"/>
        <end position="183"/>
    </location>
</feature>